<name>A0ABX0N3R1_9BURK</name>
<dbReference type="PANTHER" id="PTHR35936:SF25">
    <property type="entry name" value="ABC TRANSPORTER SUBSTRATE-BINDING PROTEIN"/>
    <property type="match status" value="1"/>
</dbReference>
<comment type="caution">
    <text evidence="1">The sequence shown here is derived from an EMBL/GenBank/DDBJ whole genome shotgun (WGS) entry which is preliminary data.</text>
</comment>
<accession>A0ABX0N3R1</accession>
<keyword evidence="2" id="KW-1185">Reference proteome</keyword>
<protein>
    <submittedName>
        <fullName evidence="1">Transporter substrate-binding domain-containing protein</fullName>
    </submittedName>
</protein>
<dbReference type="Proteomes" id="UP000621455">
    <property type="component" value="Unassembled WGS sequence"/>
</dbReference>
<sequence>MLSRHNSAVHWFHSIEGGKMKCIGSLLLVFGALAGPPQPARAETPTLHLASLEWLPYVGRGLPDGGLSGAVAKAVAARFGYGIRIDYFPWKRAMQAGGSDPDFVGYFPAYHTAERARQCHFSTPMGKSTVGLAMLAEAPLRWRVLDDLAGNKLGVVLGYSNGDAFDQMVKSGKLSVDASESDIINLRKLLAGRIHAVVIDKAVLRYLLASDPTLSKERTQLVFDERPLAELTLHVCFQRTPLGLKLKQSYDAALLQTDIAKIENGYFDQLGRSLGAVRR</sequence>
<dbReference type="EMBL" id="WHJG01000009">
    <property type="protein sequence ID" value="NHZ79966.1"/>
    <property type="molecule type" value="Genomic_DNA"/>
</dbReference>
<dbReference type="SUPFAM" id="SSF53850">
    <property type="entry name" value="Periplasmic binding protein-like II"/>
    <property type="match status" value="1"/>
</dbReference>
<reference evidence="1 2" key="1">
    <citation type="submission" date="2019-10" db="EMBL/GenBank/DDBJ databases">
        <title>Taxonomy of Antarctic Massilia spp.: description of Massilia rubra sp. nov., Massilia aquatica sp. nov., Massilia mucilaginosa sp. nov., Massilia frigida sp. nov. isolated from streams, lakes and regoliths.</title>
        <authorList>
            <person name="Holochova P."/>
            <person name="Sedlacek I."/>
            <person name="Kralova S."/>
            <person name="Maslanova I."/>
            <person name="Busse H.-J."/>
            <person name="Stankova E."/>
            <person name="Vrbovska V."/>
            <person name="Kovarovic V."/>
            <person name="Bartak M."/>
            <person name="Svec P."/>
            <person name="Pantucek R."/>
        </authorList>
    </citation>
    <scope>NUCLEOTIDE SEQUENCE [LARGE SCALE GENOMIC DNA]</scope>
    <source>
        <strain evidence="1 2">CCM 8695</strain>
    </source>
</reference>
<organism evidence="1 2">
    <name type="scientific">Massilia frigida</name>
    <dbReference type="NCBI Taxonomy" id="2609281"/>
    <lineage>
        <taxon>Bacteria</taxon>
        <taxon>Pseudomonadati</taxon>
        <taxon>Pseudomonadota</taxon>
        <taxon>Betaproteobacteria</taxon>
        <taxon>Burkholderiales</taxon>
        <taxon>Oxalobacteraceae</taxon>
        <taxon>Telluria group</taxon>
        <taxon>Massilia</taxon>
    </lineage>
</organism>
<dbReference type="Gene3D" id="3.40.190.10">
    <property type="entry name" value="Periplasmic binding protein-like II"/>
    <property type="match status" value="2"/>
</dbReference>
<gene>
    <name evidence="1" type="ORF">F2P44_11860</name>
</gene>
<evidence type="ECO:0000313" key="2">
    <source>
        <dbReference type="Proteomes" id="UP000621455"/>
    </source>
</evidence>
<evidence type="ECO:0000313" key="1">
    <source>
        <dbReference type="EMBL" id="NHZ79966.1"/>
    </source>
</evidence>
<dbReference type="RefSeq" id="WP_167086916.1">
    <property type="nucleotide sequence ID" value="NZ_WHJG01000009.1"/>
</dbReference>
<proteinExistence type="predicted"/>
<dbReference type="PANTHER" id="PTHR35936">
    <property type="entry name" value="MEMBRANE-BOUND LYTIC MUREIN TRANSGLYCOSYLASE F"/>
    <property type="match status" value="1"/>
</dbReference>